<protein>
    <submittedName>
        <fullName evidence="1">Uncharacterized protein</fullName>
    </submittedName>
</protein>
<proteinExistence type="predicted"/>
<dbReference type="Proteomes" id="UP001420932">
    <property type="component" value="Unassembled WGS sequence"/>
</dbReference>
<comment type="caution">
    <text evidence="1">The sequence shown here is derived from an EMBL/GenBank/DDBJ whole genome shotgun (WGS) entry which is preliminary data.</text>
</comment>
<dbReference type="EMBL" id="JBBNAF010000007">
    <property type="protein sequence ID" value="KAK9128499.1"/>
    <property type="molecule type" value="Genomic_DNA"/>
</dbReference>
<accession>A0AAP0P385</accession>
<dbReference type="Gene3D" id="3.30.559.10">
    <property type="entry name" value="Chloramphenicol acetyltransferase-like domain"/>
    <property type="match status" value="1"/>
</dbReference>
<keyword evidence="2" id="KW-1185">Reference proteome</keyword>
<sequence length="336" mass="37470">MVNFTFRKQKNPPLPAGYYGNAFVFPMAVGAPGEVRARGLEYVTEKVRRVKGEVTEQYMRSVVDMMVERGRPHFTVARTVRWSDEGRAGPCAAAACAAHAALRRCSTLPGEHPQGVVGGGAGDGAGLVGQGDPRRLCLIAYYQGPTNVSLMKINKTLIGYNMARIGYQRNDIKLSLKDFKFFRCSASIVQLVLFWVFHSRIAYKDDDNLLPIVQLDISVANSSDSKGIRNSTNGGIGKFEFFSGKSVITRKTTNDGVTRRLQQWKIARNAHISRLIRLFSEVDSDTTVSQRWEQDLSIGGVYWGVLYSLSSSKLRKEAHSSTRWNALYYLDSEHDN</sequence>
<evidence type="ECO:0000313" key="1">
    <source>
        <dbReference type="EMBL" id="KAK9128499.1"/>
    </source>
</evidence>
<reference evidence="1 2" key="1">
    <citation type="submission" date="2024-01" db="EMBL/GenBank/DDBJ databases">
        <title>Genome assemblies of Stephania.</title>
        <authorList>
            <person name="Yang L."/>
        </authorList>
    </citation>
    <scope>NUCLEOTIDE SEQUENCE [LARGE SCALE GENOMIC DNA]</scope>
    <source>
        <strain evidence="1">YNDBR</strain>
        <tissue evidence="1">Leaf</tissue>
    </source>
</reference>
<gene>
    <name evidence="1" type="ORF">Syun_017296</name>
</gene>
<name>A0AAP0P385_9MAGN</name>
<evidence type="ECO:0000313" key="2">
    <source>
        <dbReference type="Proteomes" id="UP001420932"/>
    </source>
</evidence>
<organism evidence="1 2">
    <name type="scientific">Stephania yunnanensis</name>
    <dbReference type="NCBI Taxonomy" id="152371"/>
    <lineage>
        <taxon>Eukaryota</taxon>
        <taxon>Viridiplantae</taxon>
        <taxon>Streptophyta</taxon>
        <taxon>Embryophyta</taxon>
        <taxon>Tracheophyta</taxon>
        <taxon>Spermatophyta</taxon>
        <taxon>Magnoliopsida</taxon>
        <taxon>Ranunculales</taxon>
        <taxon>Menispermaceae</taxon>
        <taxon>Menispermoideae</taxon>
        <taxon>Cissampelideae</taxon>
        <taxon>Stephania</taxon>
    </lineage>
</organism>
<dbReference type="InterPro" id="IPR023213">
    <property type="entry name" value="CAT-like_dom_sf"/>
</dbReference>
<dbReference type="AlphaFoldDB" id="A0AAP0P385"/>